<evidence type="ECO:0008006" key="5">
    <source>
        <dbReference type="Google" id="ProtNLM"/>
    </source>
</evidence>
<evidence type="ECO:0000256" key="1">
    <source>
        <dbReference type="SAM" id="MobiDB-lite"/>
    </source>
</evidence>
<proteinExistence type="predicted"/>
<gene>
    <name evidence="3" type="ORF">GQ607_004764</name>
</gene>
<feature type="chain" id="PRO_5034541740" description="Fungal N-terminal domain-containing protein" evidence="2">
    <location>
        <begin position="27"/>
        <end position="1065"/>
    </location>
</feature>
<name>A0A8H3WP35_9PEZI</name>
<feature type="compositionally biased region" description="Polar residues" evidence="1">
    <location>
        <begin position="214"/>
        <end position="225"/>
    </location>
</feature>
<dbReference type="AlphaFoldDB" id="A0A8H3WP35"/>
<evidence type="ECO:0000256" key="2">
    <source>
        <dbReference type="SAM" id="SignalP"/>
    </source>
</evidence>
<dbReference type="EMBL" id="WOWK01000020">
    <property type="protein sequence ID" value="KAF0327933.1"/>
    <property type="molecule type" value="Genomic_DNA"/>
</dbReference>
<dbReference type="SUPFAM" id="SSF48403">
    <property type="entry name" value="Ankyrin repeat"/>
    <property type="match status" value="1"/>
</dbReference>
<feature type="region of interest" description="Disordered" evidence="1">
    <location>
        <begin position="197"/>
        <end position="227"/>
    </location>
</feature>
<comment type="caution">
    <text evidence="3">The sequence shown here is derived from an EMBL/GenBank/DDBJ whole genome shotgun (WGS) entry which is preliminary data.</text>
</comment>
<accession>A0A8H3WP35</accession>
<dbReference type="InterPro" id="IPR036770">
    <property type="entry name" value="Ankyrin_rpt-contain_sf"/>
</dbReference>
<dbReference type="InterPro" id="IPR011990">
    <property type="entry name" value="TPR-like_helical_dom_sf"/>
</dbReference>
<dbReference type="Gene3D" id="1.25.40.20">
    <property type="entry name" value="Ankyrin repeat-containing domain"/>
    <property type="match status" value="1"/>
</dbReference>
<reference evidence="3 4" key="1">
    <citation type="submission" date="2019-12" db="EMBL/GenBank/DDBJ databases">
        <title>A genome sequence resource for the geographically widespread anthracnose pathogen Colletotrichum asianum.</title>
        <authorList>
            <person name="Meng Y."/>
        </authorList>
    </citation>
    <scope>NUCLEOTIDE SEQUENCE [LARGE SCALE GENOMIC DNA]</scope>
    <source>
        <strain evidence="3 4">ICMP 18580</strain>
    </source>
</reference>
<dbReference type="OrthoDB" id="5089448at2759"/>
<sequence length="1065" mass="117684">MEVIGGATAVLQLVVALSKTVQVTSSAYHDIRRIDDRIQDFESQLEATRFHLKLLENCISSGTFGEHICRYAELIPVIKSCDRAYTRLSNIFVKIHRDRSWATSVRTYARFQRYDDQIHALRGQIATCIGALQLPVIVHSGYNAAASNNPVTTAKIPMLVEDLAKRMQDLETATTEHQQELMTQELYIQQTKFKKTELGGSNDHSNREALADQNKGSQTSFSSRQASMATLTSSATAAERLSRVSSTLVGLQLDEPQDTNVPATASRKTSYSDLQIDMEMLEETRSMIMATQGLCGSIKDAATTLDAKSMLSGPMSPLSRNTTVRTRRGPYSVAPIEVDFGEMLSAGLAFGPYIHGDRHRQISDWAIDVNGDDARSLSDTASTRAGSISTAPISEATSLTSRATGFSSQSLADELNQRRIQHAEQMIASDQFSKAIPHLVRVLDGQSGSEKDPRLIRMLAKALGETDPNSKDAEILCRRYPSLVLHLDAQRLVQAEVLLAEPNLGGVVRLLQSYGTTQAEGFAYDDVNINIRLILSTALVQLSQADEALLILNLLLQRQEELDPAQTSDVHRLLAETYALKSDLDHAKSHCMQAIELNIEVRGRDDERTLACLSLMVDVCRKTMDPDEDIWKDMLPEGPERTVRASASIGEISVSSSNPAQRLHALYRDMLEMAANDVGAAADLGTDFLRKNYYVDALSAKWYPNQPKKAGQICFDCIRRNIIEMVNMKALPLTPQNPDMLCTFHQKPADTWTEFRVSSGSYLPCYSLLSFFSIADPIPDQWPGRDGAAGCVKEIEFLLTLGSPHDRMLGALINTPEQFFVPQKNADQSDQARRIVRTPLWMAATFGRKAVVEFLLSLDVTDRNQLSCDGLLAFPPCNPQGREIVSKINTSVTTLINKASQKQALQLLRAAHGMWRYSRLPVYEALLEKGGPGAADQPMQLPNNKRSSTSLFGVFRGSKSHDSDELLLPPVCGVIRTWVDGSVSRFEPLAVLQILRKHGADFRATDEKGRTAFDFALREAKKCLKESVVSGLKYLDDNPPLLKASGMSSVALSHIKVVQYLRSAL</sequence>
<dbReference type="Proteomes" id="UP000434172">
    <property type="component" value="Unassembled WGS sequence"/>
</dbReference>
<dbReference type="SUPFAM" id="SSF48452">
    <property type="entry name" value="TPR-like"/>
    <property type="match status" value="1"/>
</dbReference>
<organism evidence="3 4">
    <name type="scientific">Colletotrichum asianum</name>
    <dbReference type="NCBI Taxonomy" id="702518"/>
    <lineage>
        <taxon>Eukaryota</taxon>
        <taxon>Fungi</taxon>
        <taxon>Dikarya</taxon>
        <taxon>Ascomycota</taxon>
        <taxon>Pezizomycotina</taxon>
        <taxon>Sordariomycetes</taxon>
        <taxon>Hypocreomycetidae</taxon>
        <taxon>Glomerellales</taxon>
        <taxon>Glomerellaceae</taxon>
        <taxon>Colletotrichum</taxon>
        <taxon>Colletotrichum gloeosporioides species complex</taxon>
    </lineage>
</organism>
<evidence type="ECO:0000313" key="3">
    <source>
        <dbReference type="EMBL" id="KAF0327933.1"/>
    </source>
</evidence>
<protein>
    <recommendedName>
        <fullName evidence="5">Fungal N-terminal domain-containing protein</fullName>
    </recommendedName>
</protein>
<dbReference type="Gene3D" id="1.25.40.10">
    <property type="entry name" value="Tetratricopeptide repeat domain"/>
    <property type="match status" value="1"/>
</dbReference>
<keyword evidence="4" id="KW-1185">Reference proteome</keyword>
<keyword evidence="2" id="KW-0732">Signal</keyword>
<feature type="signal peptide" evidence="2">
    <location>
        <begin position="1"/>
        <end position="26"/>
    </location>
</feature>
<evidence type="ECO:0000313" key="4">
    <source>
        <dbReference type="Proteomes" id="UP000434172"/>
    </source>
</evidence>